<dbReference type="VEuPathDB" id="FungiDB:UMAG_11459"/>
<keyword evidence="3 11" id="KW-0808">Transferase</keyword>
<evidence type="ECO:0000256" key="7">
    <source>
        <dbReference type="ARBA" id="ARBA00023139"/>
    </source>
</evidence>
<evidence type="ECO:0000313" key="15">
    <source>
        <dbReference type="EMBL" id="KIS69515.1"/>
    </source>
</evidence>
<dbReference type="EMBL" id="CM003144">
    <property type="protein sequence ID" value="KIS69515.1"/>
    <property type="molecule type" value="Genomic_DNA"/>
</dbReference>
<evidence type="ECO:0000256" key="13">
    <source>
        <dbReference type="SAM" id="MobiDB-lite"/>
    </source>
</evidence>
<evidence type="ECO:0000259" key="14">
    <source>
        <dbReference type="Pfam" id="PF01529"/>
    </source>
</evidence>
<feature type="transmembrane region" description="Helical" evidence="11">
    <location>
        <begin position="311"/>
        <end position="332"/>
    </location>
</feature>
<evidence type="ECO:0000256" key="9">
    <source>
        <dbReference type="ARBA" id="ARBA00023315"/>
    </source>
</evidence>
<feature type="region of interest" description="Disordered" evidence="13">
    <location>
        <begin position="1"/>
        <end position="38"/>
    </location>
</feature>
<evidence type="ECO:0000256" key="2">
    <source>
        <dbReference type="ARBA" id="ARBA00008574"/>
    </source>
</evidence>
<evidence type="ECO:0000256" key="8">
    <source>
        <dbReference type="ARBA" id="ARBA00023288"/>
    </source>
</evidence>
<comment type="catalytic activity">
    <reaction evidence="10 11">
        <text>L-cysteinyl-[protein] + hexadecanoyl-CoA = S-hexadecanoyl-L-cysteinyl-[protein] + CoA</text>
        <dbReference type="Rhea" id="RHEA:36683"/>
        <dbReference type="Rhea" id="RHEA-COMP:10131"/>
        <dbReference type="Rhea" id="RHEA-COMP:11032"/>
        <dbReference type="ChEBI" id="CHEBI:29950"/>
        <dbReference type="ChEBI" id="CHEBI:57287"/>
        <dbReference type="ChEBI" id="CHEBI:57379"/>
        <dbReference type="ChEBI" id="CHEBI:74151"/>
        <dbReference type="EC" id="2.3.1.225"/>
    </reaction>
</comment>
<comment type="similarity">
    <text evidence="2 11">Belongs to the DHHC palmitoyltransferase family.</text>
</comment>
<proteinExistence type="inferred from homology"/>
<name>A0A0D1E561_MYCMD</name>
<evidence type="ECO:0000256" key="10">
    <source>
        <dbReference type="ARBA" id="ARBA00048048"/>
    </source>
</evidence>
<dbReference type="PROSITE" id="PS50216">
    <property type="entry name" value="DHHC"/>
    <property type="match status" value="1"/>
</dbReference>
<evidence type="ECO:0000256" key="4">
    <source>
        <dbReference type="ARBA" id="ARBA00022692"/>
    </source>
</evidence>
<feature type="transmembrane region" description="Helical" evidence="11">
    <location>
        <begin position="91"/>
        <end position="114"/>
    </location>
</feature>
<keyword evidence="12" id="KW-0175">Coiled coil</keyword>
<keyword evidence="4 11" id="KW-0812">Transmembrane</keyword>
<comment type="subcellular location">
    <subcellularLocation>
        <location evidence="1">Endomembrane system</location>
        <topology evidence="1">Multi-pass membrane protein</topology>
    </subcellularLocation>
</comment>
<feature type="transmembrane region" description="Helical" evidence="11">
    <location>
        <begin position="272"/>
        <end position="291"/>
    </location>
</feature>
<dbReference type="GO" id="GO:0005783">
    <property type="term" value="C:endoplasmic reticulum"/>
    <property type="evidence" value="ECO:0000318"/>
    <property type="project" value="GO_Central"/>
</dbReference>
<dbReference type="STRING" id="237631.A0A0D1E561"/>
<evidence type="ECO:0000256" key="12">
    <source>
        <dbReference type="SAM" id="Coils"/>
    </source>
</evidence>
<keyword evidence="6 11" id="KW-0472">Membrane</keyword>
<dbReference type="GeneID" id="23567341"/>
<keyword evidence="16" id="KW-1185">Reference proteome</keyword>
<dbReference type="GO" id="GO:0019706">
    <property type="term" value="F:protein-cysteine S-palmitoyltransferase activity"/>
    <property type="evidence" value="ECO:0000318"/>
    <property type="project" value="GO_Central"/>
</dbReference>
<reference evidence="15 16" key="1">
    <citation type="journal article" date="2006" name="Nature">
        <title>Insights from the genome of the biotrophic fungal plant pathogen Ustilago maydis.</title>
        <authorList>
            <person name="Kamper J."/>
            <person name="Kahmann R."/>
            <person name="Bolker M."/>
            <person name="Ma L.J."/>
            <person name="Brefort T."/>
            <person name="Saville B.J."/>
            <person name="Banuett F."/>
            <person name="Kronstad J.W."/>
            <person name="Gold S.E."/>
            <person name="Muller O."/>
            <person name="Perlin M.H."/>
            <person name="Wosten H.A."/>
            <person name="de Vries R."/>
            <person name="Ruiz-Herrera J."/>
            <person name="Reynaga-Pena C.G."/>
            <person name="Snetselaar K."/>
            <person name="McCann M."/>
            <person name="Perez-Martin J."/>
            <person name="Feldbrugge M."/>
            <person name="Basse C.W."/>
            <person name="Steinberg G."/>
            <person name="Ibeas J.I."/>
            <person name="Holloman W."/>
            <person name="Guzman P."/>
            <person name="Farman M."/>
            <person name="Stajich J.E."/>
            <person name="Sentandreu R."/>
            <person name="Gonzalez-Prieto J.M."/>
            <person name="Kennell J.C."/>
            <person name="Molina L."/>
            <person name="Schirawski J."/>
            <person name="Mendoza-Mendoza A."/>
            <person name="Greilinger D."/>
            <person name="Munch K."/>
            <person name="Rossel N."/>
            <person name="Scherer M."/>
            <person name="Vranes M."/>
            <person name="Ladendorf O."/>
            <person name="Vincon V."/>
            <person name="Fuchs U."/>
            <person name="Sandrock B."/>
            <person name="Meng S."/>
            <person name="Ho E.C."/>
            <person name="Cahill M.J."/>
            <person name="Boyce K.J."/>
            <person name="Klose J."/>
            <person name="Klosterman S.J."/>
            <person name="Deelstra H.J."/>
            <person name="Ortiz-Castellanos L."/>
            <person name="Li W."/>
            <person name="Sanchez-Alonso P."/>
            <person name="Schreier P.H."/>
            <person name="Hauser-Hahn I."/>
            <person name="Vaupel M."/>
            <person name="Koopmann E."/>
            <person name="Friedrich G."/>
            <person name="Voss H."/>
            <person name="Schluter T."/>
            <person name="Margolis J."/>
            <person name="Platt D."/>
            <person name="Swimmer C."/>
            <person name="Gnirke A."/>
            <person name="Chen F."/>
            <person name="Vysotskaia V."/>
            <person name="Mannhaupt G."/>
            <person name="Guldener U."/>
            <person name="Munsterkotter M."/>
            <person name="Haase D."/>
            <person name="Oesterheld M."/>
            <person name="Mewes H.W."/>
            <person name="Mauceli E.W."/>
            <person name="DeCaprio D."/>
            <person name="Wade C.M."/>
            <person name="Butler J."/>
            <person name="Young S."/>
            <person name="Jaffe D.B."/>
            <person name="Calvo S."/>
            <person name="Nusbaum C."/>
            <person name="Galagan J."/>
            <person name="Birren B.W."/>
        </authorList>
    </citation>
    <scope>NUCLEOTIDE SEQUENCE [LARGE SCALE GENOMIC DNA]</scope>
    <source>
        <strain evidence="16">DSM 14603 / FGSC 9021 / UM521</strain>
    </source>
</reference>
<dbReference type="EC" id="2.3.1.225" evidence="11"/>
<comment type="domain">
    <text evidence="11">The DHHC domain is required for palmitoyltransferase activity.</text>
</comment>
<keyword evidence="7" id="KW-0564">Palmitate</keyword>
<evidence type="ECO:0000256" key="5">
    <source>
        <dbReference type="ARBA" id="ARBA00022989"/>
    </source>
</evidence>
<feature type="domain" description="Palmitoyltransferase DHHC" evidence="14">
    <location>
        <begin position="187"/>
        <end position="267"/>
    </location>
</feature>
<dbReference type="eggNOG" id="ENOG502S387">
    <property type="taxonomic scope" value="Eukaryota"/>
</dbReference>
<evidence type="ECO:0000256" key="3">
    <source>
        <dbReference type="ARBA" id="ARBA00022679"/>
    </source>
</evidence>
<dbReference type="PANTHER" id="PTHR22883:SF301">
    <property type="entry name" value="PALMITOYLTRANSFERASE ZDHHC12"/>
    <property type="match status" value="1"/>
</dbReference>
<evidence type="ECO:0000313" key="16">
    <source>
        <dbReference type="Proteomes" id="UP000000561"/>
    </source>
</evidence>
<sequence length="457" mass="52172">MSLRQRASIANSDRTTADTTTSTSSDQPSAAVHDGVSSNRAPQKRIRLNRVLGRIVPIILLVYICYAYDLVVHRYAIRYLYVQQKCTLLPLLWLFPTHALFLWSLRCYLCVFFAHSKTQTCGGLTWLHNRLGTCFPSPDESQRLEEKHLAQAISALLPSERSDVRVSLCQSDGQPIRCNRDNCRGRIKCFRTRHCGDCGTCRVGFDHHCAWFDNDITAPSTLKHFIGFLLSIPPLYLVAFGPIFPTAWRVVRQIHVFAFSDTHLRETWWQRWYSWIGGPAFRWIFGFGMAATKWSSMAEERLPHETPRAPVLVALGWVFAFVASSLATSSLMHLRHGRLTVDVERERAFQRLQQRLAKLRKEEQQTNQTKTAALRQKIDSLAPVLYIKLSWIEPEATERHERIVTVSTDEGLLSQGSPWSNLRRFLGRTTDTKPAWSLPDNALQIALQKSSLLSAAH</sequence>
<feature type="transmembrane region" description="Helical" evidence="11">
    <location>
        <begin position="51"/>
        <end position="71"/>
    </location>
</feature>
<dbReference type="Pfam" id="PF01529">
    <property type="entry name" value="DHHC"/>
    <property type="match status" value="1"/>
</dbReference>
<dbReference type="GO" id="GO:0006612">
    <property type="term" value="P:protein targeting to membrane"/>
    <property type="evidence" value="ECO:0000318"/>
    <property type="project" value="GO_Central"/>
</dbReference>
<dbReference type="AlphaFoldDB" id="A0A0D1E561"/>
<dbReference type="KEGG" id="uma:UMAG_11459"/>
<feature type="compositionally biased region" description="Low complexity" evidence="13">
    <location>
        <begin position="12"/>
        <end position="31"/>
    </location>
</feature>
<organism evidence="15 16">
    <name type="scientific">Mycosarcoma maydis</name>
    <name type="common">Corn smut fungus</name>
    <name type="synonym">Ustilago maydis</name>
    <dbReference type="NCBI Taxonomy" id="5270"/>
    <lineage>
        <taxon>Eukaryota</taxon>
        <taxon>Fungi</taxon>
        <taxon>Dikarya</taxon>
        <taxon>Basidiomycota</taxon>
        <taxon>Ustilaginomycotina</taxon>
        <taxon>Ustilaginomycetes</taxon>
        <taxon>Ustilaginales</taxon>
        <taxon>Ustilaginaceae</taxon>
        <taxon>Mycosarcoma</taxon>
    </lineage>
</organism>
<protein>
    <recommendedName>
        <fullName evidence="11">Palmitoyltransferase</fullName>
        <ecNumber evidence="11">2.3.1.225</ecNumber>
    </recommendedName>
</protein>
<dbReference type="OrthoDB" id="302728at2759"/>
<keyword evidence="5 11" id="KW-1133">Transmembrane helix</keyword>
<dbReference type="PANTHER" id="PTHR22883">
    <property type="entry name" value="ZINC FINGER DHHC DOMAIN CONTAINING PROTEIN"/>
    <property type="match status" value="1"/>
</dbReference>
<feature type="coiled-coil region" evidence="12">
    <location>
        <begin position="349"/>
        <end position="376"/>
    </location>
</feature>
<evidence type="ECO:0000256" key="1">
    <source>
        <dbReference type="ARBA" id="ARBA00004127"/>
    </source>
</evidence>
<evidence type="ECO:0000256" key="6">
    <source>
        <dbReference type="ARBA" id="ARBA00023136"/>
    </source>
</evidence>
<dbReference type="InParanoid" id="A0A0D1E561"/>
<dbReference type="InterPro" id="IPR039859">
    <property type="entry name" value="PFA4/ZDH16/20/ERF2-like"/>
</dbReference>
<dbReference type="Proteomes" id="UP000000561">
    <property type="component" value="Chromosome 5"/>
</dbReference>
<dbReference type="InterPro" id="IPR001594">
    <property type="entry name" value="Palmitoyltrfase_DHHC"/>
</dbReference>
<dbReference type="GO" id="GO:0005794">
    <property type="term" value="C:Golgi apparatus"/>
    <property type="evidence" value="ECO:0000318"/>
    <property type="project" value="GO_Central"/>
</dbReference>
<keyword evidence="9 11" id="KW-0012">Acyltransferase</keyword>
<accession>A0A0D1E561</accession>
<evidence type="ECO:0000256" key="11">
    <source>
        <dbReference type="RuleBase" id="RU079119"/>
    </source>
</evidence>
<dbReference type="RefSeq" id="XP_011388862.1">
    <property type="nucleotide sequence ID" value="XM_011390560.1"/>
</dbReference>
<gene>
    <name evidence="15" type="ORF">UMAG_11459</name>
</gene>
<keyword evidence="8" id="KW-0449">Lipoprotein</keyword>